<accession>A0AA88XKM4</accession>
<keyword evidence="3" id="KW-0808">Transferase</keyword>
<sequence>MQRTNPKQWGIFYMLTPIRDMGPLFIVPSERLGRGYLAIYKVLAHNTWRGSTLHLVLIRFDAGQSHASLATRNDSCKWLLSDGRFAGYNTWQPYGCMMHTYTTTDARRCMHYINYWGGQNHITFLGDSRIRQLYYEFVNMLSKKKIEEEKVHGDLHFEDKKIRVKVDFLWHPMVNTSMYYVYKSWLMLETNARPNLVITGSGTWSIKLNNASEEAIKNFEDPVDQSKLSPNRSMITNYQVDQYNKVALNTLSDTEARIWSSSRLIAQGIRGGDSLDGLHISKPALTLDIMMLLNMYCNDHMNYNDGTCCRIPDGATTLQIITAAFFLVCMLSALALFIYRRRLRRNGSKARAENGQRNGTKEKETCEVWYEIMSSLFKLGIIMAYFFLCDRTNFFMKENKYYTHVNFFLPFAYVMILGFFFTESTEQTAVLHRDQTDEWKGWMQLVILIYHLTGASKVLPIYMHIRVMVSTYLFLTGYGHFSYFWKKGDYSLYRYCQVMFRLNFLVIVLCFVMNRPYQFYYFVPLVSFWFMIVYVTMAIWPRISMASTEANSLHYFYLILKFVLLGTAIALFYLSEVFFEKVFLTRPIKSLFVTSDDSLHEWRFRWELDRYSVLYGMILAFGYQFLVKKGIIRDSTGDSLFSTGMSWLLMAVGLIGVGSYSTFALLCENKTECNRVHSYLVAVPIVSFILVRNIFGWIRTRYSSFFAWFGRISLEVKIFNFYFIVGNPRHLLRYTT</sequence>
<evidence type="ECO:0000256" key="7">
    <source>
        <dbReference type="ARBA" id="ARBA00023180"/>
    </source>
</evidence>
<feature type="transmembrane region" description="Helical" evidence="8">
    <location>
        <begin position="441"/>
        <end position="460"/>
    </location>
</feature>
<evidence type="ECO:0000259" key="9">
    <source>
        <dbReference type="Pfam" id="PF07779"/>
    </source>
</evidence>
<evidence type="ECO:0000313" key="10">
    <source>
        <dbReference type="EMBL" id="KAK3082767.1"/>
    </source>
</evidence>
<organism evidence="10 11">
    <name type="scientific">Pinctada imbricata</name>
    <name type="common">Atlantic pearl-oyster</name>
    <name type="synonym">Pinctada martensii</name>
    <dbReference type="NCBI Taxonomy" id="66713"/>
    <lineage>
        <taxon>Eukaryota</taxon>
        <taxon>Metazoa</taxon>
        <taxon>Spiralia</taxon>
        <taxon>Lophotrochozoa</taxon>
        <taxon>Mollusca</taxon>
        <taxon>Bivalvia</taxon>
        <taxon>Autobranchia</taxon>
        <taxon>Pteriomorphia</taxon>
        <taxon>Pterioida</taxon>
        <taxon>Pterioidea</taxon>
        <taxon>Pteriidae</taxon>
        <taxon>Pinctada</taxon>
    </lineage>
</organism>
<dbReference type="InterPro" id="IPR012419">
    <property type="entry name" value="Cas1_AcylTrans_dom"/>
</dbReference>
<comment type="subcellular location">
    <subcellularLocation>
        <location evidence="1">Membrane</location>
        <topology evidence="1">Multi-pass membrane protein</topology>
    </subcellularLocation>
</comment>
<dbReference type="GO" id="GO:0005975">
    <property type="term" value="P:carbohydrate metabolic process"/>
    <property type="evidence" value="ECO:0007669"/>
    <property type="project" value="UniProtKB-ARBA"/>
</dbReference>
<dbReference type="Pfam" id="PF07779">
    <property type="entry name" value="Cas1_AcylT"/>
    <property type="match status" value="1"/>
</dbReference>
<comment type="similarity">
    <text evidence="2">Belongs to the PC-esterase family. CASD1 subfamily.</text>
</comment>
<evidence type="ECO:0000256" key="4">
    <source>
        <dbReference type="ARBA" id="ARBA00022692"/>
    </source>
</evidence>
<keyword evidence="6 8" id="KW-0472">Membrane</keyword>
<dbReference type="GO" id="GO:0016020">
    <property type="term" value="C:membrane"/>
    <property type="evidence" value="ECO:0007669"/>
    <property type="project" value="UniProtKB-SubCell"/>
</dbReference>
<evidence type="ECO:0000256" key="6">
    <source>
        <dbReference type="ARBA" id="ARBA00023136"/>
    </source>
</evidence>
<name>A0AA88XKM4_PINIB</name>
<evidence type="ECO:0000256" key="8">
    <source>
        <dbReference type="SAM" id="Phobius"/>
    </source>
</evidence>
<proteinExistence type="inferred from homology"/>
<comment type="caution">
    <text evidence="10">The sequence shown here is derived from an EMBL/GenBank/DDBJ whole genome shotgun (WGS) entry which is preliminary data.</text>
</comment>
<feature type="transmembrane region" description="Helical" evidence="8">
    <location>
        <begin position="519"/>
        <end position="543"/>
    </location>
</feature>
<dbReference type="GO" id="GO:0016740">
    <property type="term" value="F:transferase activity"/>
    <property type="evidence" value="ECO:0007669"/>
    <property type="project" value="UniProtKB-KW"/>
</dbReference>
<keyword evidence="11" id="KW-1185">Reference proteome</keyword>
<dbReference type="PANTHER" id="PTHR13533">
    <property type="entry name" value="N-ACETYLNEURAMINATE 9-O-ACETYLTRANSFERASE"/>
    <property type="match status" value="1"/>
</dbReference>
<reference evidence="10" key="1">
    <citation type="submission" date="2019-08" db="EMBL/GenBank/DDBJ databases">
        <title>The improved chromosome-level genome for the pearl oyster Pinctada fucata martensii using PacBio sequencing and Hi-C.</title>
        <authorList>
            <person name="Zheng Z."/>
        </authorList>
    </citation>
    <scope>NUCLEOTIDE SEQUENCE</scope>
    <source>
        <strain evidence="10">ZZ-2019</strain>
        <tissue evidence="10">Adductor muscle</tissue>
    </source>
</reference>
<evidence type="ECO:0000256" key="2">
    <source>
        <dbReference type="ARBA" id="ARBA00010666"/>
    </source>
</evidence>
<gene>
    <name evidence="10" type="ORF">FSP39_004725</name>
</gene>
<feature type="transmembrane region" description="Helical" evidence="8">
    <location>
        <begin position="555"/>
        <end position="579"/>
    </location>
</feature>
<feature type="transmembrane region" description="Helical" evidence="8">
    <location>
        <begin position="679"/>
        <end position="699"/>
    </location>
</feature>
<keyword evidence="5 8" id="KW-1133">Transmembrane helix</keyword>
<dbReference type="AlphaFoldDB" id="A0AA88XKM4"/>
<evidence type="ECO:0000256" key="5">
    <source>
        <dbReference type="ARBA" id="ARBA00022989"/>
    </source>
</evidence>
<evidence type="ECO:0000256" key="3">
    <source>
        <dbReference type="ARBA" id="ARBA00022679"/>
    </source>
</evidence>
<keyword evidence="4 8" id="KW-0812">Transmembrane</keyword>
<feature type="transmembrane region" description="Helical" evidence="8">
    <location>
        <begin position="318"/>
        <end position="339"/>
    </location>
</feature>
<feature type="transmembrane region" description="Helical" evidence="8">
    <location>
        <begin position="401"/>
        <end position="421"/>
    </location>
</feature>
<dbReference type="GO" id="GO:0005794">
    <property type="term" value="C:Golgi apparatus"/>
    <property type="evidence" value="ECO:0007669"/>
    <property type="project" value="UniProtKB-ARBA"/>
</dbReference>
<evidence type="ECO:0000256" key="1">
    <source>
        <dbReference type="ARBA" id="ARBA00004141"/>
    </source>
</evidence>
<feature type="transmembrane region" description="Helical" evidence="8">
    <location>
        <begin position="705"/>
        <end position="725"/>
    </location>
</feature>
<feature type="transmembrane region" description="Helical" evidence="8">
    <location>
        <begin position="608"/>
        <end position="627"/>
    </location>
</feature>
<evidence type="ECO:0000313" key="11">
    <source>
        <dbReference type="Proteomes" id="UP001186944"/>
    </source>
</evidence>
<feature type="transmembrane region" description="Helical" evidence="8">
    <location>
        <begin position="647"/>
        <end position="667"/>
    </location>
</feature>
<dbReference type="EMBL" id="VSWD01000014">
    <property type="protein sequence ID" value="KAK3082767.1"/>
    <property type="molecule type" value="Genomic_DNA"/>
</dbReference>
<keyword evidence="7" id="KW-0325">Glycoprotein</keyword>
<protein>
    <recommendedName>
        <fullName evidence="9">Cas1p 10 TM acyl transferase domain-containing protein</fullName>
    </recommendedName>
</protein>
<feature type="domain" description="Cas1p 10 TM acyl transferase" evidence="9">
    <location>
        <begin position="301"/>
        <end position="723"/>
    </location>
</feature>
<feature type="transmembrane region" description="Helical" evidence="8">
    <location>
        <begin position="492"/>
        <end position="512"/>
    </location>
</feature>
<dbReference type="Proteomes" id="UP001186944">
    <property type="component" value="Unassembled WGS sequence"/>
</dbReference>
<dbReference type="PANTHER" id="PTHR13533:SF1">
    <property type="entry name" value="N-ACETYLNEURAMINATE 9-O-ACETYLTRANSFERASE"/>
    <property type="match status" value="1"/>
</dbReference>